<evidence type="ECO:0000256" key="7">
    <source>
        <dbReference type="SAM" id="MobiDB-lite"/>
    </source>
</evidence>
<dbReference type="GO" id="GO:0008360">
    <property type="term" value="P:regulation of cell shape"/>
    <property type="evidence" value="ECO:0007669"/>
    <property type="project" value="UniProtKB-UniRule"/>
</dbReference>
<feature type="domain" description="L,D-TPase catalytic" evidence="8">
    <location>
        <begin position="91"/>
        <end position="217"/>
    </location>
</feature>
<keyword evidence="4 6" id="KW-0573">Peptidoglycan synthesis</keyword>
<evidence type="ECO:0000256" key="2">
    <source>
        <dbReference type="ARBA" id="ARBA00022679"/>
    </source>
</evidence>
<sequence>MGTDMQRKSLVILLTSIVLIISILTTGMVKVIGTAHATERTNATTRQTARKTAHRTKSTVNSQSSVMRTPINWRKSSETVAYPNVNDYPDLWIHVSQAKQRMTLINHHHVLYTMYISTGVPTADRKTPRGTYHVQAERGKYFYSSSVGEGASYWVSWLNHGEYLFHATPVDAQGHFIKSDANDLGKRPSSHGCVHLSVADAKWVYQNIKYGTKVVID</sequence>
<feature type="compositionally biased region" description="Basic residues" evidence="7">
    <location>
        <begin position="48"/>
        <end position="57"/>
    </location>
</feature>
<dbReference type="GO" id="GO:0071555">
    <property type="term" value="P:cell wall organization"/>
    <property type="evidence" value="ECO:0007669"/>
    <property type="project" value="UniProtKB-UniRule"/>
</dbReference>
<feature type="active site" description="Proton donor/acceptor" evidence="6">
    <location>
        <position position="166"/>
    </location>
</feature>
<keyword evidence="3 6" id="KW-0133">Cell shape</keyword>
<name>A0A837RB80_LACPE</name>
<dbReference type="PROSITE" id="PS52029">
    <property type="entry name" value="LD_TPASE"/>
    <property type="match status" value="1"/>
</dbReference>
<dbReference type="InterPro" id="IPR005490">
    <property type="entry name" value="LD_TPept_cat_dom"/>
</dbReference>
<dbReference type="GO" id="GO:0071972">
    <property type="term" value="F:peptidoglycan L,D-transpeptidase activity"/>
    <property type="evidence" value="ECO:0007669"/>
    <property type="project" value="TreeGrafter"/>
</dbReference>
<evidence type="ECO:0000256" key="5">
    <source>
        <dbReference type="ARBA" id="ARBA00023316"/>
    </source>
</evidence>
<dbReference type="CDD" id="cd16913">
    <property type="entry name" value="YkuD_like"/>
    <property type="match status" value="1"/>
</dbReference>
<gene>
    <name evidence="9" type="ORF">FD24_GL000563</name>
</gene>
<dbReference type="InterPro" id="IPR038063">
    <property type="entry name" value="Transpep_catalytic_dom"/>
</dbReference>
<dbReference type="UniPathway" id="UPA00219"/>
<dbReference type="Proteomes" id="UP000051020">
    <property type="component" value="Unassembled WGS sequence"/>
</dbReference>
<dbReference type="GO" id="GO:0005576">
    <property type="term" value="C:extracellular region"/>
    <property type="evidence" value="ECO:0007669"/>
    <property type="project" value="TreeGrafter"/>
</dbReference>
<dbReference type="PANTHER" id="PTHR30582">
    <property type="entry name" value="L,D-TRANSPEPTIDASE"/>
    <property type="match status" value="1"/>
</dbReference>
<comment type="pathway">
    <text evidence="1 6">Cell wall biogenesis; peptidoglycan biosynthesis.</text>
</comment>
<keyword evidence="5 6" id="KW-0961">Cell wall biogenesis/degradation</keyword>
<dbReference type="PANTHER" id="PTHR30582:SF2">
    <property type="entry name" value="L,D-TRANSPEPTIDASE YCIB-RELATED"/>
    <property type="match status" value="1"/>
</dbReference>
<dbReference type="AlphaFoldDB" id="A0A837RB80"/>
<keyword evidence="2" id="KW-0808">Transferase</keyword>
<evidence type="ECO:0000313" key="10">
    <source>
        <dbReference type="Proteomes" id="UP000051020"/>
    </source>
</evidence>
<evidence type="ECO:0000256" key="1">
    <source>
        <dbReference type="ARBA" id="ARBA00004752"/>
    </source>
</evidence>
<reference evidence="9 10" key="1">
    <citation type="journal article" date="2015" name="Genome Announc.">
        <title>Expanding the biotechnology potential of lactobacilli through comparative genomics of 213 strains and associated genera.</title>
        <authorList>
            <person name="Sun Z."/>
            <person name="Harris H.M."/>
            <person name="McCann A."/>
            <person name="Guo C."/>
            <person name="Argimon S."/>
            <person name="Zhang W."/>
            <person name="Yang X."/>
            <person name="Jeffery I.B."/>
            <person name="Cooney J.C."/>
            <person name="Kagawa T.F."/>
            <person name="Liu W."/>
            <person name="Song Y."/>
            <person name="Salvetti E."/>
            <person name="Wrobel A."/>
            <person name="Rasinkangas P."/>
            <person name="Parkhill J."/>
            <person name="Rea M.C."/>
            <person name="O'Sullivan O."/>
            <person name="Ritari J."/>
            <person name="Douillard F.P."/>
            <person name="Paul Ross R."/>
            <person name="Yang R."/>
            <person name="Briner A.E."/>
            <person name="Felis G.E."/>
            <person name="de Vos W.M."/>
            <person name="Barrangou R."/>
            <person name="Klaenhammer T.R."/>
            <person name="Caufield P.W."/>
            <person name="Cui Y."/>
            <person name="Zhang H."/>
            <person name="O'Toole P.W."/>
        </authorList>
    </citation>
    <scope>NUCLEOTIDE SEQUENCE [LARGE SCALE GENOMIC DNA]</scope>
    <source>
        <strain evidence="9 10">DSM 20314</strain>
    </source>
</reference>
<protein>
    <submittedName>
        <fullName evidence="9">Cell surface protein, erfk family</fullName>
    </submittedName>
</protein>
<feature type="active site" description="Nucleophile" evidence="6">
    <location>
        <position position="193"/>
    </location>
</feature>
<dbReference type="Pfam" id="PF03734">
    <property type="entry name" value="YkuD"/>
    <property type="match status" value="1"/>
</dbReference>
<proteinExistence type="predicted"/>
<dbReference type="SUPFAM" id="SSF141523">
    <property type="entry name" value="L,D-transpeptidase catalytic domain-like"/>
    <property type="match status" value="1"/>
</dbReference>
<dbReference type="GO" id="GO:0016740">
    <property type="term" value="F:transferase activity"/>
    <property type="evidence" value="ECO:0007669"/>
    <property type="project" value="UniProtKB-KW"/>
</dbReference>
<organism evidence="9 10">
    <name type="scientific">Lactiplantibacillus pentosus DSM 20314</name>
    <dbReference type="NCBI Taxonomy" id="1423791"/>
    <lineage>
        <taxon>Bacteria</taxon>
        <taxon>Bacillati</taxon>
        <taxon>Bacillota</taxon>
        <taxon>Bacilli</taxon>
        <taxon>Lactobacillales</taxon>
        <taxon>Lactobacillaceae</taxon>
        <taxon>Lactiplantibacillus</taxon>
    </lineage>
</organism>
<evidence type="ECO:0000256" key="3">
    <source>
        <dbReference type="ARBA" id="ARBA00022960"/>
    </source>
</evidence>
<dbReference type="GO" id="GO:0018104">
    <property type="term" value="P:peptidoglycan-protein cross-linking"/>
    <property type="evidence" value="ECO:0007669"/>
    <property type="project" value="TreeGrafter"/>
</dbReference>
<comment type="caution">
    <text evidence="9">The sequence shown here is derived from an EMBL/GenBank/DDBJ whole genome shotgun (WGS) entry which is preliminary data.</text>
</comment>
<dbReference type="Gene3D" id="2.40.440.10">
    <property type="entry name" value="L,D-transpeptidase catalytic domain-like"/>
    <property type="match status" value="1"/>
</dbReference>
<feature type="region of interest" description="Disordered" evidence="7">
    <location>
        <begin position="40"/>
        <end position="65"/>
    </location>
</feature>
<evidence type="ECO:0000256" key="6">
    <source>
        <dbReference type="PROSITE-ProRule" id="PRU01373"/>
    </source>
</evidence>
<evidence type="ECO:0000313" key="9">
    <source>
        <dbReference type="EMBL" id="KRK24192.1"/>
    </source>
</evidence>
<evidence type="ECO:0000256" key="4">
    <source>
        <dbReference type="ARBA" id="ARBA00022984"/>
    </source>
</evidence>
<evidence type="ECO:0000259" key="8">
    <source>
        <dbReference type="PROSITE" id="PS52029"/>
    </source>
</evidence>
<dbReference type="EMBL" id="AZCU01000011">
    <property type="protein sequence ID" value="KRK24192.1"/>
    <property type="molecule type" value="Genomic_DNA"/>
</dbReference>
<dbReference type="InterPro" id="IPR050979">
    <property type="entry name" value="LD-transpeptidase"/>
</dbReference>
<accession>A0A837RB80</accession>